<feature type="region of interest" description="Disordered" evidence="1">
    <location>
        <begin position="336"/>
        <end position="396"/>
    </location>
</feature>
<feature type="compositionally biased region" description="Low complexity" evidence="1">
    <location>
        <begin position="52"/>
        <end position="64"/>
    </location>
</feature>
<dbReference type="EMBL" id="LGTL01000008">
    <property type="protein sequence ID" value="KPA80350.1"/>
    <property type="molecule type" value="Genomic_DNA"/>
</dbReference>
<dbReference type="OMA" id="YDEDWHR"/>
<organism evidence="2 3">
    <name type="scientific">Leptomonas pyrrhocoris</name>
    <name type="common">Firebug parasite</name>
    <dbReference type="NCBI Taxonomy" id="157538"/>
    <lineage>
        <taxon>Eukaryota</taxon>
        <taxon>Discoba</taxon>
        <taxon>Euglenozoa</taxon>
        <taxon>Kinetoplastea</taxon>
        <taxon>Metakinetoplastina</taxon>
        <taxon>Trypanosomatida</taxon>
        <taxon>Trypanosomatidae</taxon>
        <taxon>Leishmaniinae</taxon>
        <taxon>Leptomonas</taxon>
    </lineage>
</organism>
<reference evidence="2 3" key="1">
    <citation type="submission" date="2015-07" db="EMBL/GenBank/DDBJ databases">
        <title>High-quality genome of monoxenous trypanosomatid Leptomonas pyrrhocoris.</title>
        <authorList>
            <person name="Flegontov P."/>
            <person name="Butenko A."/>
            <person name="Firsov S."/>
            <person name="Vlcek C."/>
            <person name="Logacheva M.D."/>
            <person name="Field M."/>
            <person name="Filatov D."/>
            <person name="Flegontova O."/>
            <person name="Gerasimov E."/>
            <person name="Jackson A.P."/>
            <person name="Kelly S."/>
            <person name="Opperdoes F."/>
            <person name="O'Reilly A."/>
            <person name="Votypka J."/>
            <person name="Yurchenko V."/>
            <person name="Lukes J."/>
        </authorList>
    </citation>
    <scope>NUCLEOTIDE SEQUENCE [LARGE SCALE GENOMIC DNA]</scope>
    <source>
        <strain evidence="2">H10</strain>
    </source>
</reference>
<comment type="caution">
    <text evidence="2">The sequence shown here is derived from an EMBL/GenBank/DDBJ whole genome shotgun (WGS) entry which is preliminary data.</text>
</comment>
<dbReference type="Proteomes" id="UP000037923">
    <property type="component" value="Unassembled WGS sequence"/>
</dbReference>
<dbReference type="RefSeq" id="XP_015658789.1">
    <property type="nucleotide sequence ID" value="XM_015802345.1"/>
</dbReference>
<sequence>MDAEPFEEDWQRPPGDVGYLQDLLQSLGGRHQRSAALSAAATDGSSAEGPKKAATAAPAGRPAGYKTSGHDEEDVEVLRMRERQIDVIERRRRRAQRRCDAVDAAFARSVHRRMQAMRHLALDPPAERLVGQGMTQYVPAALLPDDILDAEGRLRPGSLPLLPHSVVETHVQHQLTHGRTNLNPTAAPLQAVTAITDRSARRPNEPDALVFLTQLDAGVAPERETEKGCTVDGASTNNNSGPPQGASSSSAADGGTNARAASPPQTHIGASTPAVEDKAAGTVTDAVEDERREGDDERWMRPSNLTATNKDRWRELGYHVVVVGGGRGAENAAARRAFQSTAAPPEASTSPNAASITRVSPPHQGNPFSSTMSSTPQRSTTTRQRSPPERGAPSEEKALWRWTALAPLPPVCLIQRRLPEEDMTARELRHQQSSSRFTSRRGPAGRGDARHSWKTGSK</sequence>
<evidence type="ECO:0000313" key="2">
    <source>
        <dbReference type="EMBL" id="KPA80350.1"/>
    </source>
</evidence>
<feature type="region of interest" description="Disordered" evidence="1">
    <location>
        <begin position="423"/>
        <end position="458"/>
    </location>
</feature>
<dbReference type="AlphaFoldDB" id="A0A0M9G1A0"/>
<feature type="region of interest" description="Disordered" evidence="1">
    <location>
        <begin position="30"/>
        <end position="72"/>
    </location>
</feature>
<feature type="compositionally biased region" description="Polar residues" evidence="1">
    <location>
        <begin position="338"/>
        <end position="358"/>
    </location>
</feature>
<protein>
    <submittedName>
        <fullName evidence="2">Uncharacterized protein</fullName>
    </submittedName>
</protein>
<keyword evidence="3" id="KW-1185">Reference proteome</keyword>
<dbReference type="RefSeq" id="XP_015658790.1">
    <property type="nucleotide sequence ID" value="XM_015802346.1"/>
</dbReference>
<feature type="region of interest" description="Disordered" evidence="1">
    <location>
        <begin position="221"/>
        <end position="303"/>
    </location>
</feature>
<feature type="compositionally biased region" description="Low complexity" evidence="1">
    <location>
        <begin position="237"/>
        <end position="258"/>
    </location>
</feature>
<dbReference type="VEuPathDB" id="TriTrypDB:LpyrH10_08_0640"/>
<gene>
    <name evidence="2" type="ORF">ABB37_04615</name>
</gene>
<evidence type="ECO:0000313" key="3">
    <source>
        <dbReference type="Proteomes" id="UP000037923"/>
    </source>
</evidence>
<accession>A0A0M9G1A0</accession>
<dbReference type="GeneID" id="26904906"/>
<proteinExistence type="predicted"/>
<feature type="compositionally biased region" description="Basic and acidic residues" evidence="1">
    <location>
        <begin position="386"/>
        <end position="396"/>
    </location>
</feature>
<name>A0A0M9G1A0_LEPPY</name>
<feature type="compositionally biased region" description="Low complexity" evidence="1">
    <location>
        <begin position="369"/>
        <end position="385"/>
    </location>
</feature>
<dbReference type="EMBL" id="LGTL01000008">
    <property type="protein sequence ID" value="KPA80351.1"/>
    <property type="molecule type" value="Genomic_DNA"/>
</dbReference>
<feature type="compositionally biased region" description="Basic and acidic residues" evidence="1">
    <location>
        <begin position="289"/>
        <end position="300"/>
    </location>
</feature>
<dbReference type="OrthoDB" id="266987at2759"/>
<evidence type="ECO:0000256" key="1">
    <source>
        <dbReference type="SAM" id="MobiDB-lite"/>
    </source>
</evidence>